<dbReference type="Proteomes" id="UP001215280">
    <property type="component" value="Unassembled WGS sequence"/>
</dbReference>
<evidence type="ECO:0000313" key="2">
    <source>
        <dbReference type="EMBL" id="KAJ7732592.1"/>
    </source>
</evidence>
<reference evidence="2" key="1">
    <citation type="submission" date="2023-03" db="EMBL/GenBank/DDBJ databases">
        <title>Massive genome expansion in bonnet fungi (Mycena s.s.) driven by repeated elements and novel gene families across ecological guilds.</title>
        <authorList>
            <consortium name="Lawrence Berkeley National Laboratory"/>
            <person name="Harder C.B."/>
            <person name="Miyauchi S."/>
            <person name="Viragh M."/>
            <person name="Kuo A."/>
            <person name="Thoen E."/>
            <person name="Andreopoulos B."/>
            <person name="Lu D."/>
            <person name="Skrede I."/>
            <person name="Drula E."/>
            <person name="Henrissat B."/>
            <person name="Morin E."/>
            <person name="Kohler A."/>
            <person name="Barry K."/>
            <person name="LaButti K."/>
            <person name="Morin E."/>
            <person name="Salamov A."/>
            <person name="Lipzen A."/>
            <person name="Mereny Z."/>
            <person name="Hegedus B."/>
            <person name="Baldrian P."/>
            <person name="Stursova M."/>
            <person name="Weitz H."/>
            <person name="Taylor A."/>
            <person name="Grigoriev I.V."/>
            <person name="Nagy L.G."/>
            <person name="Martin F."/>
            <person name="Kauserud H."/>
        </authorList>
    </citation>
    <scope>NUCLEOTIDE SEQUENCE</scope>
    <source>
        <strain evidence="2">CBHHK188m</strain>
    </source>
</reference>
<gene>
    <name evidence="2" type="ORF">DFH07DRAFT_968353</name>
</gene>
<dbReference type="AlphaFoldDB" id="A0AAD7MUJ3"/>
<feature type="compositionally biased region" description="Pro residues" evidence="1">
    <location>
        <begin position="200"/>
        <end position="216"/>
    </location>
</feature>
<comment type="caution">
    <text evidence="2">The sequence shown here is derived from an EMBL/GenBank/DDBJ whole genome shotgun (WGS) entry which is preliminary data.</text>
</comment>
<feature type="compositionally biased region" description="Pro residues" evidence="1">
    <location>
        <begin position="303"/>
        <end position="323"/>
    </location>
</feature>
<accession>A0AAD7MUJ3</accession>
<sequence>MSAIVYQYDLDEHSSLDIGDTSDSRQSARDYLEALYPFPTGRVPRRSPWAPTARTTIITCGAEQPWTTENFYEHHSPLLVLPGIGIDDAAIPERPQKQRKLSGCGAEIHTAAIAMPKGGVWTGNVGGVKACVVLLEKQYVPAETRIHLATPGRDPCGCEYGCVGCAACGNPLGELFTPCAKHAGVDVPTVYSFLASAVSPPLPSESPDRSPVPSPGPIAVVDSPPQQNVDLSAWIPYPLPRTPNPHPPPTTGEHQNPIVMRWRTPPPRDRPHLRPIPSDPSEPAPIVFQQPRAPPRVSRISLAPPPPQTDPASNPNPNPPPIMRPIRPLPTRAPRAPPPLPATRTRTPADVAMLAALRARPTPDAAALRRMEDEDAALFALLAQLNERGSERRSEGRLPAGATTRVLRVGRRGGPGATAGERDAAGS</sequence>
<feature type="region of interest" description="Disordered" evidence="1">
    <location>
        <begin position="199"/>
        <end position="347"/>
    </location>
</feature>
<keyword evidence="3" id="KW-1185">Reference proteome</keyword>
<feature type="region of interest" description="Disordered" evidence="1">
    <location>
        <begin position="388"/>
        <end position="427"/>
    </location>
</feature>
<evidence type="ECO:0000313" key="3">
    <source>
        <dbReference type="Proteomes" id="UP001215280"/>
    </source>
</evidence>
<dbReference type="EMBL" id="JARJLG010000174">
    <property type="protein sequence ID" value="KAJ7732592.1"/>
    <property type="molecule type" value="Genomic_DNA"/>
</dbReference>
<evidence type="ECO:0000256" key="1">
    <source>
        <dbReference type="SAM" id="MobiDB-lite"/>
    </source>
</evidence>
<feature type="compositionally biased region" description="Pro residues" evidence="1">
    <location>
        <begin position="237"/>
        <end position="250"/>
    </location>
</feature>
<proteinExistence type="predicted"/>
<protein>
    <submittedName>
        <fullName evidence="2">Uncharacterized protein</fullName>
    </submittedName>
</protein>
<name>A0AAD7MUJ3_9AGAR</name>
<organism evidence="2 3">
    <name type="scientific">Mycena maculata</name>
    <dbReference type="NCBI Taxonomy" id="230809"/>
    <lineage>
        <taxon>Eukaryota</taxon>
        <taxon>Fungi</taxon>
        <taxon>Dikarya</taxon>
        <taxon>Basidiomycota</taxon>
        <taxon>Agaricomycotina</taxon>
        <taxon>Agaricomycetes</taxon>
        <taxon>Agaricomycetidae</taxon>
        <taxon>Agaricales</taxon>
        <taxon>Marasmiineae</taxon>
        <taxon>Mycenaceae</taxon>
        <taxon>Mycena</taxon>
    </lineage>
</organism>
<feature type="compositionally biased region" description="Low complexity" evidence="1">
    <location>
        <begin position="324"/>
        <end position="334"/>
    </location>
</feature>